<reference evidence="2" key="1">
    <citation type="submission" date="2014-09" db="EMBL/GenBank/DDBJ databases">
        <authorList>
            <person name="Magalhaes I.L.F."/>
            <person name="Oliveira U."/>
            <person name="Santos F.R."/>
            <person name="Vidigal T.H.D.A."/>
            <person name="Brescovit A.D."/>
            <person name="Santos A.J."/>
        </authorList>
    </citation>
    <scope>NUCLEOTIDE SEQUENCE</scope>
    <source>
        <tissue evidence="2">Shoot tissue taken approximately 20 cm above the soil surface</tissue>
    </source>
</reference>
<proteinExistence type="predicted"/>
<feature type="chain" id="PRO_5002043257" evidence="1">
    <location>
        <begin position="19"/>
        <end position="49"/>
    </location>
</feature>
<protein>
    <submittedName>
        <fullName evidence="2">Uncharacterized protein</fullName>
    </submittedName>
</protein>
<sequence length="49" mass="5541">MVMEVLCAWWWLIRPVGGEISRGKLDVCAAPMEEYEGGSSSLVRRSRND</sequence>
<organism evidence="2">
    <name type="scientific">Arundo donax</name>
    <name type="common">Giant reed</name>
    <name type="synonym">Donax arundinaceus</name>
    <dbReference type="NCBI Taxonomy" id="35708"/>
    <lineage>
        <taxon>Eukaryota</taxon>
        <taxon>Viridiplantae</taxon>
        <taxon>Streptophyta</taxon>
        <taxon>Embryophyta</taxon>
        <taxon>Tracheophyta</taxon>
        <taxon>Spermatophyta</taxon>
        <taxon>Magnoliopsida</taxon>
        <taxon>Liliopsida</taxon>
        <taxon>Poales</taxon>
        <taxon>Poaceae</taxon>
        <taxon>PACMAD clade</taxon>
        <taxon>Arundinoideae</taxon>
        <taxon>Arundineae</taxon>
        <taxon>Arundo</taxon>
    </lineage>
</organism>
<evidence type="ECO:0000313" key="2">
    <source>
        <dbReference type="EMBL" id="JAD21951.1"/>
    </source>
</evidence>
<evidence type="ECO:0000256" key="1">
    <source>
        <dbReference type="SAM" id="SignalP"/>
    </source>
</evidence>
<accession>A0A0A8Y751</accession>
<feature type="signal peptide" evidence="1">
    <location>
        <begin position="1"/>
        <end position="18"/>
    </location>
</feature>
<keyword evidence="1" id="KW-0732">Signal</keyword>
<dbReference type="EMBL" id="GBRH01275944">
    <property type="protein sequence ID" value="JAD21951.1"/>
    <property type="molecule type" value="Transcribed_RNA"/>
</dbReference>
<dbReference type="AlphaFoldDB" id="A0A0A8Y751"/>
<name>A0A0A8Y751_ARUDO</name>
<reference evidence="2" key="2">
    <citation type="journal article" date="2015" name="Data Brief">
        <title>Shoot transcriptome of the giant reed, Arundo donax.</title>
        <authorList>
            <person name="Barrero R.A."/>
            <person name="Guerrero F.D."/>
            <person name="Moolhuijzen P."/>
            <person name="Goolsby J.A."/>
            <person name="Tidwell J."/>
            <person name="Bellgard S.E."/>
            <person name="Bellgard M.I."/>
        </authorList>
    </citation>
    <scope>NUCLEOTIDE SEQUENCE</scope>
    <source>
        <tissue evidence="2">Shoot tissue taken approximately 20 cm above the soil surface</tissue>
    </source>
</reference>